<evidence type="ECO:0000259" key="12">
    <source>
        <dbReference type="Pfam" id="PF00482"/>
    </source>
</evidence>
<evidence type="ECO:0000256" key="7">
    <source>
        <dbReference type="ARBA" id="ARBA00022989"/>
    </source>
</evidence>
<evidence type="ECO:0000313" key="14">
    <source>
        <dbReference type="Proteomes" id="UP000324324"/>
    </source>
</evidence>
<comment type="caution">
    <text evidence="13">The sequence shown here is derived from an EMBL/GenBank/DDBJ whole genome shotgun (WGS) entry which is preliminary data.</text>
</comment>
<proteinExistence type="inferred from homology"/>
<feature type="transmembrane region" description="Helical" evidence="11">
    <location>
        <begin position="183"/>
        <end position="208"/>
    </location>
</feature>
<keyword evidence="7 11" id="KW-1133">Transmembrane helix</keyword>
<feature type="compositionally biased region" description="Low complexity" evidence="10">
    <location>
        <begin position="8"/>
        <end position="20"/>
    </location>
</feature>
<dbReference type="PRINTS" id="PR00812">
    <property type="entry name" value="BCTERIALGSPF"/>
</dbReference>
<sequence length="374" mass="39759">MPSGSNMAAPAPRAAVRRPAVARTIAPPRIRAEDIARFTRQLSTLLGAGVPLLPALDIIARGHGDPAWRALLAQLRGDIESGSSLAQAMRRHPRTFDALYCSLVDAGEQGGALGGMLDRLCACQEQAIALRRQVRAALRYPLVVLAVAAAVTTILMLFVIPAFKQVFVGFGAGAQLPTPTQFVIALSDGFVVHWQWLLALPPLAWLGLRHALDRSPPLRHARDRALLLLPLAGPLLRKAAVARWTRTLATLSAAGTPVVEAMALVAGASGNRVYRDATRQIERAVRCGASLATAMRASAVFDPMALQMTRIGEESGALDTMLLHVAQCCEREVDEGVAAVAGMVEPLIVVVLGVLIGGLVIAMYLPIFKLAQVV</sequence>
<evidence type="ECO:0000256" key="3">
    <source>
        <dbReference type="ARBA" id="ARBA00022448"/>
    </source>
</evidence>
<feature type="transmembrane region" description="Helical" evidence="11">
    <location>
        <begin position="347"/>
        <end position="367"/>
    </location>
</feature>
<dbReference type="EMBL" id="VWRN01000010">
    <property type="protein sequence ID" value="KAA6131131.1"/>
    <property type="molecule type" value="Genomic_DNA"/>
</dbReference>
<evidence type="ECO:0000256" key="8">
    <source>
        <dbReference type="ARBA" id="ARBA00023136"/>
    </source>
</evidence>
<evidence type="ECO:0000256" key="5">
    <source>
        <dbReference type="ARBA" id="ARBA00022519"/>
    </source>
</evidence>
<dbReference type="RefSeq" id="WP_150082116.1">
    <property type="nucleotide sequence ID" value="NZ_VWRN01000010.1"/>
</dbReference>
<evidence type="ECO:0000256" key="1">
    <source>
        <dbReference type="ARBA" id="ARBA00004429"/>
    </source>
</evidence>
<evidence type="ECO:0000313" key="13">
    <source>
        <dbReference type="EMBL" id="KAA6131131.1"/>
    </source>
</evidence>
<keyword evidence="5" id="KW-0997">Cell inner membrane</keyword>
<comment type="similarity">
    <text evidence="2 9">Belongs to the GSP F family.</text>
</comment>
<evidence type="ECO:0000256" key="4">
    <source>
        <dbReference type="ARBA" id="ARBA00022475"/>
    </source>
</evidence>
<dbReference type="Proteomes" id="UP000324324">
    <property type="component" value="Unassembled WGS sequence"/>
</dbReference>
<dbReference type="AlphaFoldDB" id="A0A5M8B9R4"/>
<organism evidence="13 14">
    <name type="scientific">Cupriavidus cauae</name>
    <dbReference type="NCBI Taxonomy" id="2608999"/>
    <lineage>
        <taxon>Bacteria</taxon>
        <taxon>Pseudomonadati</taxon>
        <taxon>Pseudomonadota</taxon>
        <taxon>Betaproteobacteria</taxon>
        <taxon>Burkholderiales</taxon>
        <taxon>Burkholderiaceae</taxon>
        <taxon>Cupriavidus</taxon>
    </lineage>
</organism>
<dbReference type="InterPro" id="IPR003004">
    <property type="entry name" value="GspF/PilC"/>
</dbReference>
<keyword evidence="8 11" id="KW-0472">Membrane</keyword>
<dbReference type="Gene3D" id="1.20.81.30">
    <property type="entry name" value="Type II secretion system (T2SS), domain F"/>
    <property type="match status" value="2"/>
</dbReference>
<dbReference type="PANTHER" id="PTHR30012:SF7">
    <property type="entry name" value="PROTEIN TRANSPORT PROTEIN HOFC HOMOLOG"/>
    <property type="match status" value="1"/>
</dbReference>
<keyword evidence="14" id="KW-1185">Reference proteome</keyword>
<evidence type="ECO:0000256" key="11">
    <source>
        <dbReference type="SAM" id="Phobius"/>
    </source>
</evidence>
<keyword evidence="3 9" id="KW-0813">Transport</keyword>
<evidence type="ECO:0000256" key="10">
    <source>
        <dbReference type="SAM" id="MobiDB-lite"/>
    </source>
</evidence>
<protein>
    <submittedName>
        <fullName evidence="13">Type II secretion system F family protein</fullName>
    </submittedName>
</protein>
<accession>A0A5M8B9R4</accession>
<dbReference type="PANTHER" id="PTHR30012">
    <property type="entry name" value="GENERAL SECRETION PATHWAY PROTEIN"/>
    <property type="match status" value="1"/>
</dbReference>
<name>A0A5M8B9R4_9BURK</name>
<reference evidence="13 14" key="1">
    <citation type="submission" date="2019-09" db="EMBL/GenBank/DDBJ databases">
        <title>Isolation of a novel species in the genus Cupriavidus from patients with sepsis using whole genome sequencing.</title>
        <authorList>
            <person name="Kweon O.J."/>
            <person name="Lee M.-K."/>
        </authorList>
    </citation>
    <scope>NUCLEOTIDE SEQUENCE [LARGE SCALE GENOMIC DNA]</scope>
    <source>
        <strain evidence="13 14">MKL-01</strain>
    </source>
</reference>
<dbReference type="PROSITE" id="PS00874">
    <property type="entry name" value="T2SP_F"/>
    <property type="match status" value="1"/>
</dbReference>
<evidence type="ECO:0000256" key="2">
    <source>
        <dbReference type="ARBA" id="ARBA00005745"/>
    </source>
</evidence>
<comment type="subcellular location">
    <subcellularLocation>
        <location evidence="1 9">Cell inner membrane</location>
        <topology evidence="1 9">Multi-pass membrane protein</topology>
    </subcellularLocation>
</comment>
<keyword evidence="4" id="KW-1003">Cell membrane</keyword>
<dbReference type="GO" id="GO:0005886">
    <property type="term" value="C:plasma membrane"/>
    <property type="evidence" value="ECO:0007669"/>
    <property type="project" value="UniProtKB-SubCell"/>
</dbReference>
<dbReference type="FunFam" id="1.20.81.30:FF:000001">
    <property type="entry name" value="Type II secretion system protein F"/>
    <property type="match status" value="2"/>
</dbReference>
<dbReference type="GO" id="GO:0015628">
    <property type="term" value="P:protein secretion by the type II secretion system"/>
    <property type="evidence" value="ECO:0007669"/>
    <property type="project" value="TreeGrafter"/>
</dbReference>
<evidence type="ECO:0000256" key="9">
    <source>
        <dbReference type="RuleBase" id="RU003923"/>
    </source>
</evidence>
<feature type="domain" description="Type II secretion system protein GspF" evidence="12">
    <location>
        <begin position="244"/>
        <end position="366"/>
    </location>
</feature>
<gene>
    <name evidence="13" type="ORF">F1599_02305</name>
</gene>
<keyword evidence="6 9" id="KW-0812">Transmembrane</keyword>
<feature type="domain" description="Type II secretion system protein GspF" evidence="12">
    <location>
        <begin position="38"/>
        <end position="161"/>
    </location>
</feature>
<dbReference type="InterPro" id="IPR018076">
    <property type="entry name" value="T2SS_GspF_dom"/>
</dbReference>
<feature type="transmembrane region" description="Helical" evidence="11">
    <location>
        <begin position="140"/>
        <end position="163"/>
    </location>
</feature>
<dbReference type="InterPro" id="IPR042094">
    <property type="entry name" value="T2SS_GspF_sf"/>
</dbReference>
<dbReference type="InterPro" id="IPR001992">
    <property type="entry name" value="T2SS_GspF/T4SS_PilC_CS"/>
</dbReference>
<dbReference type="Pfam" id="PF00482">
    <property type="entry name" value="T2SSF"/>
    <property type="match status" value="2"/>
</dbReference>
<feature type="region of interest" description="Disordered" evidence="10">
    <location>
        <begin position="1"/>
        <end position="20"/>
    </location>
</feature>
<evidence type="ECO:0000256" key="6">
    <source>
        <dbReference type="ARBA" id="ARBA00022692"/>
    </source>
</evidence>